<dbReference type="Proteomes" id="UP000308730">
    <property type="component" value="Unassembled WGS sequence"/>
</dbReference>
<dbReference type="OrthoDB" id="2149705at2759"/>
<dbReference type="GO" id="GO:0005524">
    <property type="term" value="F:ATP binding"/>
    <property type="evidence" value="ECO:0007669"/>
    <property type="project" value="InterPro"/>
</dbReference>
<sequence>MGIIFSLLTRRSASNEVARMVTIPETFAAPHDGRVLDTSYAGPYQDGRTLARVILHNIGALDSGKGVDVVPNGTHVSQSFAVSELSDSITVRNEIPHEAIVLPGGAPLKAARRVTECASGPPDDACLLGSLSETGAEDTRMKENVTKNNVQEFKSKVVCVHIGAQPNNSPHVGTITVFTLAAALCASMKGELAALGVRDTSIELILDLVDTAPDNGEKIEREDGLKYQRSHRATGGHLGFLPDYEQLLAQLSDEFGVTYRIKYQSDLLKMPGIARVLRDILRDVNIASEIAPEKERLALRRACPVPGCGIADKHGIHNQTEFLEDATMLTFRCPDHGPHTVTLENSNEVEDLEMNTPLRNLVRTILYADDTRRSRADPPCDRERLHFKVTGFDYAGLYQEQLLWRQLVRIPDAAPPVIVYAPLIIDWAGSKLSKSLYVKDGAYKYMETLNMTRFLSYKKAQESGTDWTPLFKDVKDWLEDPKKLFGAKSVDYIRLLIDGMLPRPDSENTSAYADDAFVVHHDGEVHDPLGAGSYVFERKFAAALLRYLGLYRTTSEKATLSLHLDIDSPYPPNVVNVILSILALVLSRDLMEKACEVNPRTELKPIIVLDVVGAPTPATDSLIASHVKIIRSVLQLLDEDVEVRVETFQDLSQLSSFPTVVRRILADEDRIVAELFPQDRRLGISSTCHKPDCRRVGKRTGYNPGTESTEAAVLFECSEHGSYSIDFDQANERRRLRFDRPLTDVIRMLVHAEDTVHSRNEAASDPNAMVRSHMRVTGVGAGFCNEQLLLRQAFLLASDEVKQSAFPVKFYAPLITDWSGARLSKSKAAVGEYEYLKKRGMDYLLAYDTMKERDLSLARLVEEVKKWVREPKKLFRPYSVEYIHRVMTGTAPLQN</sequence>
<comment type="caution">
    <text evidence="1">The sequence shown here is derived from an EMBL/GenBank/DDBJ whole genome shotgun (WGS) entry which is preliminary data.</text>
</comment>
<name>A0A4S4N1U9_9APHY</name>
<reference evidence="1 2" key="1">
    <citation type="submission" date="2019-02" db="EMBL/GenBank/DDBJ databases">
        <title>Genome sequencing of the rare red list fungi Antrodiella citrinella (Flaviporus citrinellus).</title>
        <authorList>
            <person name="Buettner E."/>
            <person name="Kellner H."/>
        </authorList>
    </citation>
    <scope>NUCLEOTIDE SEQUENCE [LARGE SCALE GENOMIC DNA]</scope>
    <source>
        <strain evidence="1 2">DSM 108506</strain>
    </source>
</reference>
<gene>
    <name evidence="1" type="ORF">EUX98_g1267</name>
</gene>
<evidence type="ECO:0000313" key="2">
    <source>
        <dbReference type="Proteomes" id="UP000308730"/>
    </source>
</evidence>
<protein>
    <submittedName>
        <fullName evidence="1">Uncharacterized protein</fullName>
    </submittedName>
</protein>
<dbReference type="InterPro" id="IPR001412">
    <property type="entry name" value="aa-tRNA-synth_I_CS"/>
</dbReference>
<keyword evidence="2" id="KW-1185">Reference proteome</keyword>
<dbReference type="GO" id="GO:0006418">
    <property type="term" value="P:tRNA aminoacylation for protein translation"/>
    <property type="evidence" value="ECO:0007669"/>
    <property type="project" value="InterPro"/>
</dbReference>
<dbReference type="EMBL" id="SGPM01000013">
    <property type="protein sequence ID" value="THH32896.1"/>
    <property type="molecule type" value="Genomic_DNA"/>
</dbReference>
<dbReference type="PROSITE" id="PS00178">
    <property type="entry name" value="AA_TRNA_LIGASE_I"/>
    <property type="match status" value="1"/>
</dbReference>
<proteinExistence type="predicted"/>
<accession>A0A4S4N1U9</accession>
<dbReference type="GO" id="GO:0004812">
    <property type="term" value="F:aminoacyl-tRNA ligase activity"/>
    <property type="evidence" value="ECO:0007669"/>
    <property type="project" value="InterPro"/>
</dbReference>
<organism evidence="1 2">
    <name type="scientific">Antrodiella citrinella</name>
    <dbReference type="NCBI Taxonomy" id="2447956"/>
    <lineage>
        <taxon>Eukaryota</taxon>
        <taxon>Fungi</taxon>
        <taxon>Dikarya</taxon>
        <taxon>Basidiomycota</taxon>
        <taxon>Agaricomycotina</taxon>
        <taxon>Agaricomycetes</taxon>
        <taxon>Polyporales</taxon>
        <taxon>Steccherinaceae</taxon>
        <taxon>Antrodiella</taxon>
    </lineage>
</organism>
<dbReference type="AlphaFoldDB" id="A0A4S4N1U9"/>
<evidence type="ECO:0000313" key="1">
    <source>
        <dbReference type="EMBL" id="THH32896.1"/>
    </source>
</evidence>
<dbReference type="SUPFAM" id="SSF52374">
    <property type="entry name" value="Nucleotidylyl transferase"/>
    <property type="match status" value="1"/>
</dbReference>